<gene>
    <name evidence="6 7" type="primary">minE</name>
    <name evidence="8" type="ORF">CC99x_002335</name>
    <name evidence="7" type="ORF">CC99x_02401</name>
</gene>
<evidence type="ECO:0000256" key="2">
    <source>
        <dbReference type="ARBA" id="ARBA00020112"/>
    </source>
</evidence>
<proteinExistence type="inferred from homology"/>
<reference evidence="7" key="1">
    <citation type="submission" date="2015-09" db="EMBL/GenBank/DDBJ databases">
        <title>Draft Genome Sequences of Two Novel Amoeba-resistant Intranuclear Bacteria, Candidatus Berkiella cookevillensis and Candidatus Berkiella aquae.</title>
        <authorList>
            <person name="Mehari Y.T."/>
            <person name="Arivett B.A."/>
            <person name="Farone A.L."/>
            <person name="Gunderson J.H."/>
            <person name="Farone M.B."/>
        </authorList>
    </citation>
    <scope>NUCLEOTIDE SEQUENCE [LARGE SCALE GENOMIC DNA]</scope>
    <source>
        <strain evidence="7">CC99</strain>
    </source>
</reference>
<dbReference type="PATRIC" id="fig|1590042.3.peg.2458"/>
<dbReference type="Pfam" id="PF03776">
    <property type="entry name" value="MinE"/>
    <property type="match status" value="1"/>
</dbReference>
<evidence type="ECO:0000313" key="8">
    <source>
        <dbReference type="EMBL" id="MCS5707737.1"/>
    </source>
</evidence>
<reference evidence="8" key="3">
    <citation type="submission" date="2021-06" db="EMBL/GenBank/DDBJ databases">
        <title>Genomic Description and Analysis of Intracellular Bacteria, Candidatus Berkiella cookevillensis and Candidatus Berkiella aquae.</title>
        <authorList>
            <person name="Kidane D.T."/>
            <person name="Mehari Y.T."/>
            <person name="Rice F.C."/>
            <person name="Arivett B.A."/>
            <person name="Farone A.L."/>
            <person name="Berk S.G."/>
            <person name="Farone M.B."/>
        </authorList>
    </citation>
    <scope>NUCLEOTIDE SEQUENCE</scope>
    <source>
        <strain evidence="8">CC99</strain>
    </source>
</reference>
<evidence type="ECO:0000313" key="7">
    <source>
        <dbReference type="EMBL" id="KRG17331.1"/>
    </source>
</evidence>
<evidence type="ECO:0000256" key="3">
    <source>
        <dbReference type="ARBA" id="ARBA00022618"/>
    </source>
</evidence>
<dbReference type="RefSeq" id="WP_057625491.1">
    <property type="nucleotide sequence ID" value="NZ_LKHV02000001.1"/>
</dbReference>
<evidence type="ECO:0000256" key="5">
    <source>
        <dbReference type="ARBA" id="ARBA00025265"/>
    </source>
</evidence>
<dbReference type="GO" id="GO:0032955">
    <property type="term" value="P:regulation of division septum assembly"/>
    <property type="evidence" value="ECO:0007669"/>
    <property type="project" value="InterPro"/>
</dbReference>
<protein>
    <recommendedName>
        <fullName evidence="2 6">Cell division topological specificity factor</fullName>
    </recommendedName>
</protein>
<sequence length="96" mass="11118">MKLLDFLKFNFNRPKKTAAQVAKERLQIIVSHESARKASPDMMKKLQKELLEVICKYVHIDQDKIKVQLERHGDQSVLELNVTLQEDTLEKSVASL</sequence>
<dbReference type="HAMAP" id="MF_00262">
    <property type="entry name" value="MinE"/>
    <property type="match status" value="1"/>
</dbReference>
<dbReference type="InterPro" id="IPR005527">
    <property type="entry name" value="MinE"/>
</dbReference>
<dbReference type="EMBL" id="LKHV01000018">
    <property type="protein sequence ID" value="KRG17331.1"/>
    <property type="molecule type" value="Genomic_DNA"/>
</dbReference>
<evidence type="ECO:0000256" key="6">
    <source>
        <dbReference type="HAMAP-Rule" id="MF_00262"/>
    </source>
</evidence>
<dbReference type="EMBL" id="LKHV02000001">
    <property type="protein sequence ID" value="MCS5707737.1"/>
    <property type="molecule type" value="Genomic_DNA"/>
</dbReference>
<evidence type="ECO:0000256" key="1">
    <source>
        <dbReference type="ARBA" id="ARBA00008168"/>
    </source>
</evidence>
<dbReference type="GO" id="GO:0042802">
    <property type="term" value="F:identical protein binding"/>
    <property type="evidence" value="ECO:0007669"/>
    <property type="project" value="UniProtKB-ARBA"/>
</dbReference>
<evidence type="ECO:0000313" key="9">
    <source>
        <dbReference type="Proteomes" id="UP000051494"/>
    </source>
</evidence>
<comment type="caution">
    <text evidence="7">The sequence shown here is derived from an EMBL/GenBank/DDBJ whole genome shotgun (WGS) entry which is preliminary data.</text>
</comment>
<dbReference type="Gene3D" id="3.30.1070.10">
    <property type="entry name" value="Cell division topological specificity factor MinE"/>
    <property type="match status" value="1"/>
</dbReference>
<dbReference type="AlphaFoldDB" id="A0A0Q9YMA3"/>
<dbReference type="Proteomes" id="UP000051494">
    <property type="component" value="Unassembled WGS sequence"/>
</dbReference>
<dbReference type="InterPro" id="IPR036707">
    <property type="entry name" value="MinE_sf"/>
</dbReference>
<keyword evidence="3 6" id="KW-0132">Cell division</keyword>
<dbReference type="SUPFAM" id="SSF55229">
    <property type="entry name" value="Cell division protein MinE topological specificity domain"/>
    <property type="match status" value="1"/>
</dbReference>
<dbReference type="GO" id="GO:0051301">
    <property type="term" value="P:cell division"/>
    <property type="evidence" value="ECO:0007669"/>
    <property type="project" value="UniProtKB-KW"/>
</dbReference>
<dbReference type="NCBIfam" id="TIGR01215">
    <property type="entry name" value="minE"/>
    <property type="match status" value="1"/>
</dbReference>
<dbReference type="OrthoDB" id="9802655at2"/>
<dbReference type="STRING" id="437022.CC99x_02401"/>
<name>A0A0Q9YMA3_9GAMM</name>
<evidence type="ECO:0000256" key="4">
    <source>
        <dbReference type="ARBA" id="ARBA00023306"/>
    </source>
</evidence>
<keyword evidence="4 6" id="KW-0131">Cell cycle</keyword>
<dbReference type="FunFam" id="3.30.1070.10:FF:000001">
    <property type="entry name" value="Cell division topological specificity factor"/>
    <property type="match status" value="1"/>
</dbReference>
<accession>A0A0Q9YMA3</accession>
<reference evidence="8" key="2">
    <citation type="journal article" date="2016" name="Genome Announc.">
        <title>Draft Genome Sequences of Two Novel Amoeba-Resistant Intranuclear Bacteria, 'Candidatus Berkiella cookevillensis' and 'Candidatus Berkiella aquae'.</title>
        <authorList>
            <person name="Mehari Y.T."/>
            <person name="Arivett B.A."/>
            <person name="Farone A.L."/>
            <person name="Gunderson J.H."/>
            <person name="Farone M.B."/>
        </authorList>
    </citation>
    <scope>NUCLEOTIDE SEQUENCE</scope>
    <source>
        <strain evidence="8">CC99</strain>
    </source>
</reference>
<keyword evidence="9" id="KW-1185">Reference proteome</keyword>
<dbReference type="NCBIfam" id="NF001422">
    <property type="entry name" value="PRK00296.1"/>
    <property type="match status" value="1"/>
</dbReference>
<organism evidence="7">
    <name type="scientific">Candidatus Berkiella cookevillensis</name>
    <dbReference type="NCBI Taxonomy" id="437022"/>
    <lineage>
        <taxon>Bacteria</taxon>
        <taxon>Pseudomonadati</taxon>
        <taxon>Pseudomonadota</taxon>
        <taxon>Gammaproteobacteria</taxon>
        <taxon>Candidatus Berkiellales</taxon>
        <taxon>Candidatus Berkiellaceae</taxon>
        <taxon>Candidatus Berkiella</taxon>
    </lineage>
</organism>
<comment type="similarity">
    <text evidence="1 6">Belongs to the MinE family.</text>
</comment>
<comment type="function">
    <text evidence="5 6">Prevents the cell division inhibition by proteins MinC and MinD at internal division sites while permitting inhibition at polar sites. This ensures cell division at the proper site by restricting the formation of a division septum at the midpoint of the long axis of the cell.</text>
</comment>